<accession>A0A135L852</accession>
<feature type="compositionally biased region" description="Low complexity" evidence="1">
    <location>
        <begin position="580"/>
        <end position="620"/>
    </location>
</feature>
<dbReference type="Proteomes" id="UP000070168">
    <property type="component" value="Unassembled WGS sequence"/>
</dbReference>
<feature type="region of interest" description="Disordered" evidence="1">
    <location>
        <begin position="128"/>
        <end position="165"/>
    </location>
</feature>
<gene>
    <name evidence="2" type="ORF">PGRI_095900</name>
</gene>
<dbReference type="EMBL" id="LHQR01000077">
    <property type="protein sequence ID" value="KXG45132.1"/>
    <property type="molecule type" value="Genomic_DNA"/>
</dbReference>
<name>A0A135L852_PENPA</name>
<sequence>MVGRPRKYPDRAAALEARRQRYRQRQQAVTISQREQAQDESTSQPVQQITQFYHTSLLPLEGDISETIPLTSTVHDAFTTLRVEINHEQFAASDRDEIDHEQEQFIVSDRSSLDLNLNTTVGEWIISTDEDGEGSIPPLVESGSTPSSAQRQEGQSTEPPAVSPQVQQLARGIAQQLLQHHGCPPNGHVEPEPRVPSGQSIISLREATQQTTVPDVLDQPTFQQYPAPWANDFAPMVRRQLLCGLSPDETMHGDSPRPPVVDPGIANAAVPPALPVSFDIDSSGGWATSLAVARQGLYWLATRPAISTLTSSLHLDPLLVEWMDIDTQRLHHRHVPVHHVPHLPLGRLRGFEAMEVFILFPRLYQPSRKAFVLTSEEYCEWMDHIMLPALVSTLPQETVSRLPGSGEEAMARGTAAAAEGATASTHQLPRIQLLTHFIGPTALGTIWAAIQDQLAPGAHTANEYGQARLLLTSKSLKGETRRDTWSQMMQGWRHIWLTAVDDRFLASSFFDVAKEVSLPDQILTQEATRPRYALELTWRRCCLSRFEEWLVQLETTLQDQTELATVPSPRPAEPNPLTQSPIHSPSPSLSPTELIPLVQSPIQSPVQSPMSSPSPSSSLPPTEPIPPVQSPTSSPSPSPSPSPTEPIPQTQSPTPSPSPTESTAPSTKPVRSRFWPWALLRDTGSLTVETNRQSTLRQTGLLYAQLYNTSKEIFGVGKTYPFGNKALDTLALPAALVRVLEHTGGGRAHSRATLLRGYLHTKKRCHLALQGAEDRSYGTREEYRVTAALLSALDSEMEAQGGDGVLRVPPEDIALRPFYCHTTDDAVQWLRWNLNRLCLAVELVYSSRPAGQLHWEHSRVAMAFLRALHYGLGGQGASPSHCRELWISERVQPPAEGEDRGTVIEGLGWGETMQQYGFAWFQDKFDWGPMLFREPHRARLAIRLPSLLGSYLPRYGVVRQELDDWVFLHDVFLQLEACRAHRPRTRKILVLLADLCLMAFRREVFRRLSSVERLRGPRAAEALEGRQPLTMEVLHDILPGGRLADHTYPLGAKGIQIKHIDTMFTVLWGWEGDGWQGELVQRQHWASKPYRELFHRSFDAIAATHSYETAQEWRRLVHATFVRTHWVLPNPTQRDFWPKGRGGRLPLWCSTHPALVQYVCREMTGQVAYQPVVFRWTPADLPTLPRTGWERSTEAFATTFPTGCRVEVILPSLPTDGIADWVGGDALDTTDEGGPLIPPLDEDGEIAHWIWTRYPPRYALRKLTQQAKWAPENLIRQPWLVTSYSDDIFARVRAVDRARCDALRLRHFPRLEEQVGSVEPEELSDPSSIRSEEQRAIAEDTRHRELAARAKTALRKVWKYDTLMKDLKKDSQKGKVVRGYKVEYARAATKRALAREEFSRPIEDILTELDPERFPRERFVAARRERLAEAAKRTKDSGGKEM</sequence>
<proteinExistence type="predicted"/>
<evidence type="ECO:0000313" key="3">
    <source>
        <dbReference type="Proteomes" id="UP000070168"/>
    </source>
</evidence>
<dbReference type="STRING" id="5078.A0A135L852"/>
<feature type="region of interest" description="Disordered" evidence="1">
    <location>
        <begin position="562"/>
        <end position="669"/>
    </location>
</feature>
<dbReference type="GeneID" id="63712603"/>
<organism evidence="2 3">
    <name type="scientific">Penicillium patulum</name>
    <name type="common">Penicillium griseofulvum</name>
    <dbReference type="NCBI Taxonomy" id="5078"/>
    <lineage>
        <taxon>Eukaryota</taxon>
        <taxon>Fungi</taxon>
        <taxon>Dikarya</taxon>
        <taxon>Ascomycota</taxon>
        <taxon>Pezizomycotina</taxon>
        <taxon>Eurotiomycetes</taxon>
        <taxon>Eurotiomycetidae</taxon>
        <taxon>Eurotiales</taxon>
        <taxon>Aspergillaceae</taxon>
        <taxon>Penicillium</taxon>
    </lineage>
</organism>
<dbReference type="OrthoDB" id="4342621at2759"/>
<feature type="compositionally biased region" description="Low complexity" evidence="1">
    <location>
        <begin position="647"/>
        <end position="667"/>
    </location>
</feature>
<feature type="region of interest" description="Disordered" evidence="1">
    <location>
        <begin position="1"/>
        <end position="27"/>
    </location>
</feature>
<evidence type="ECO:0000313" key="2">
    <source>
        <dbReference type="EMBL" id="KXG45132.1"/>
    </source>
</evidence>
<dbReference type="RefSeq" id="XP_040643668.1">
    <property type="nucleotide sequence ID" value="XM_040797303.1"/>
</dbReference>
<protein>
    <submittedName>
        <fullName evidence="2">Uncharacterized protein</fullName>
    </submittedName>
</protein>
<feature type="compositionally biased region" description="Pro residues" evidence="1">
    <location>
        <begin position="621"/>
        <end position="646"/>
    </location>
</feature>
<keyword evidence="3" id="KW-1185">Reference proteome</keyword>
<reference evidence="2 3" key="1">
    <citation type="journal article" date="2016" name="BMC Genomics">
        <title>Genome sequencing and secondary metabolism of the postharvest pathogen Penicillium griseofulvum.</title>
        <authorList>
            <person name="Banani H."/>
            <person name="Marcet-Houben M."/>
            <person name="Ballester A.R."/>
            <person name="Abbruscato P."/>
            <person name="Gonzalez-Candelas L."/>
            <person name="Gabaldon T."/>
            <person name="Spadaro D."/>
        </authorList>
    </citation>
    <scope>NUCLEOTIDE SEQUENCE [LARGE SCALE GENOMIC DNA]</scope>
    <source>
        <strain evidence="2 3">PG3</strain>
    </source>
</reference>
<feature type="compositionally biased region" description="Polar residues" evidence="1">
    <location>
        <begin position="142"/>
        <end position="165"/>
    </location>
</feature>
<comment type="caution">
    <text evidence="2">The sequence shown here is derived from an EMBL/GenBank/DDBJ whole genome shotgun (WGS) entry which is preliminary data.</text>
</comment>
<evidence type="ECO:0000256" key="1">
    <source>
        <dbReference type="SAM" id="MobiDB-lite"/>
    </source>
</evidence>